<evidence type="ECO:0000313" key="2">
    <source>
        <dbReference type="Proteomes" id="UP001266305"/>
    </source>
</evidence>
<keyword evidence="2" id="KW-1185">Reference proteome</keyword>
<accession>A0ABQ9TN37</accession>
<name>A0ABQ9TN37_SAGOE</name>
<proteinExistence type="predicted"/>
<dbReference type="InterPro" id="IPR016335">
    <property type="entry name" value="Ptprc"/>
</dbReference>
<dbReference type="Pfam" id="PF12567">
    <property type="entry name" value="CD45"/>
    <property type="match status" value="1"/>
</dbReference>
<evidence type="ECO:0000313" key="1">
    <source>
        <dbReference type="EMBL" id="KAK2086192.1"/>
    </source>
</evidence>
<protein>
    <submittedName>
        <fullName evidence="1">Uncharacterized protein</fullName>
    </submittedName>
</protein>
<organism evidence="1 2">
    <name type="scientific">Saguinus oedipus</name>
    <name type="common">Cotton-top tamarin</name>
    <name type="synonym">Oedipomidas oedipus</name>
    <dbReference type="NCBI Taxonomy" id="9490"/>
    <lineage>
        <taxon>Eukaryota</taxon>
        <taxon>Metazoa</taxon>
        <taxon>Chordata</taxon>
        <taxon>Craniata</taxon>
        <taxon>Vertebrata</taxon>
        <taxon>Euteleostomi</taxon>
        <taxon>Mammalia</taxon>
        <taxon>Eutheria</taxon>
        <taxon>Euarchontoglires</taxon>
        <taxon>Primates</taxon>
        <taxon>Haplorrhini</taxon>
        <taxon>Platyrrhini</taxon>
        <taxon>Cebidae</taxon>
        <taxon>Callitrichinae</taxon>
        <taxon>Saguinus</taxon>
    </lineage>
</organism>
<dbReference type="Proteomes" id="UP001266305">
    <property type="component" value="Unassembled WGS sequence"/>
</dbReference>
<comment type="caution">
    <text evidence="1">The sequence shown here is derived from an EMBL/GenBank/DDBJ whole genome shotgun (WGS) entry which is preliminary data.</text>
</comment>
<reference evidence="1 2" key="1">
    <citation type="submission" date="2023-05" db="EMBL/GenBank/DDBJ databases">
        <title>B98-5 Cell Line De Novo Hybrid Assembly: An Optical Mapping Approach.</title>
        <authorList>
            <person name="Kananen K."/>
            <person name="Auerbach J.A."/>
            <person name="Kautto E."/>
            <person name="Blachly J.S."/>
        </authorList>
    </citation>
    <scope>NUCLEOTIDE SEQUENCE [LARGE SCALE GENOMIC DNA]</scope>
    <source>
        <strain evidence="1">B95-8</strain>
        <tissue evidence="1">Cell line</tissue>
    </source>
</reference>
<dbReference type="EMBL" id="JASSZA010000020">
    <property type="protein sequence ID" value="KAK2086192.1"/>
    <property type="molecule type" value="Genomic_DNA"/>
</dbReference>
<gene>
    <name evidence="1" type="ORF">P7K49_035617</name>
</gene>
<sequence length="169" mass="19757">MTTNKKYANITVDYIYDKNTKLFTAKLNVNDDVKCADFDCTNNMLHNLKECEIRTVWYSLVVTGSGLVREEGCEKGSPLDTVDELSAECIVLEDRKPNHNYTCDSEILYNHRKYINISKIIQTDFGNFSHSETYKYERKREFSDIFKSVECFQKSLRMLHVEVKVPIKE</sequence>